<organism evidence="3 4">
    <name type="scientific">Acropora cervicornis</name>
    <name type="common">Staghorn coral</name>
    <dbReference type="NCBI Taxonomy" id="6130"/>
    <lineage>
        <taxon>Eukaryota</taxon>
        <taxon>Metazoa</taxon>
        <taxon>Cnidaria</taxon>
        <taxon>Anthozoa</taxon>
        <taxon>Hexacorallia</taxon>
        <taxon>Scleractinia</taxon>
        <taxon>Astrocoeniina</taxon>
        <taxon>Acroporidae</taxon>
        <taxon>Acropora</taxon>
    </lineage>
</organism>
<feature type="chain" id="PRO_5042121601" evidence="1">
    <location>
        <begin position="17"/>
        <end position="97"/>
    </location>
</feature>
<dbReference type="InterPro" id="IPR013201">
    <property type="entry name" value="Prot_inhib_I29"/>
</dbReference>
<dbReference type="SMART" id="SM00848">
    <property type="entry name" value="Inhibitor_I29"/>
    <property type="match status" value="1"/>
</dbReference>
<evidence type="ECO:0000313" key="4">
    <source>
        <dbReference type="Proteomes" id="UP001249851"/>
    </source>
</evidence>
<protein>
    <submittedName>
        <fullName evidence="3">Oryzain alpha chain</fullName>
    </submittedName>
</protein>
<accession>A0AAD9Q4T2</accession>
<dbReference type="InterPro" id="IPR038765">
    <property type="entry name" value="Papain-like_cys_pep_sf"/>
</dbReference>
<dbReference type="Proteomes" id="UP001249851">
    <property type="component" value="Unassembled WGS sequence"/>
</dbReference>
<gene>
    <name evidence="3" type="ORF">P5673_023688</name>
</gene>
<evidence type="ECO:0000256" key="1">
    <source>
        <dbReference type="SAM" id="SignalP"/>
    </source>
</evidence>
<proteinExistence type="predicted"/>
<evidence type="ECO:0000313" key="3">
    <source>
        <dbReference type="EMBL" id="KAK2554729.1"/>
    </source>
</evidence>
<name>A0AAD9Q4T2_ACRCE</name>
<dbReference type="SUPFAM" id="SSF54001">
    <property type="entry name" value="Cysteine proteinases"/>
    <property type="match status" value="1"/>
</dbReference>
<keyword evidence="1" id="KW-0732">Signal</keyword>
<dbReference type="AlphaFoldDB" id="A0AAD9Q4T2"/>
<dbReference type="Pfam" id="PF08246">
    <property type="entry name" value="Inhibitor_I29"/>
    <property type="match status" value="1"/>
</dbReference>
<sequence length="97" mass="11335">MEQYLTLLCCLALASGFVVKINDDEVQWKAWKAFHGKSYKTETEENARKSIWRDNLKKIAEHNSKGHSYTLAMNQFGDLTHNEYQFIYLGMRGHFST</sequence>
<comment type="caution">
    <text evidence="3">The sequence shown here is derived from an EMBL/GenBank/DDBJ whole genome shotgun (WGS) entry which is preliminary data.</text>
</comment>
<dbReference type="Gene3D" id="1.10.287.2250">
    <property type="match status" value="1"/>
</dbReference>
<reference evidence="3" key="1">
    <citation type="journal article" date="2023" name="G3 (Bethesda)">
        <title>Whole genome assembly and annotation of the endangered Caribbean coral Acropora cervicornis.</title>
        <authorList>
            <person name="Selwyn J.D."/>
            <person name="Vollmer S.V."/>
        </authorList>
    </citation>
    <scope>NUCLEOTIDE SEQUENCE</scope>
    <source>
        <strain evidence="3">K2</strain>
    </source>
</reference>
<feature type="signal peptide" evidence="1">
    <location>
        <begin position="1"/>
        <end position="16"/>
    </location>
</feature>
<feature type="domain" description="Cathepsin propeptide inhibitor" evidence="2">
    <location>
        <begin position="28"/>
        <end position="84"/>
    </location>
</feature>
<dbReference type="EMBL" id="JARQWQ010000067">
    <property type="protein sequence ID" value="KAK2554729.1"/>
    <property type="molecule type" value="Genomic_DNA"/>
</dbReference>
<keyword evidence="4" id="KW-1185">Reference proteome</keyword>
<reference evidence="3" key="2">
    <citation type="journal article" date="2023" name="Science">
        <title>Genomic signatures of disease resistance in endangered staghorn corals.</title>
        <authorList>
            <person name="Vollmer S.V."/>
            <person name="Selwyn J.D."/>
            <person name="Despard B.A."/>
            <person name="Roesel C.L."/>
        </authorList>
    </citation>
    <scope>NUCLEOTIDE SEQUENCE</scope>
    <source>
        <strain evidence="3">K2</strain>
    </source>
</reference>
<evidence type="ECO:0000259" key="2">
    <source>
        <dbReference type="SMART" id="SM00848"/>
    </source>
</evidence>